<dbReference type="PROSITE" id="PS51186">
    <property type="entry name" value="GNAT"/>
    <property type="match status" value="1"/>
</dbReference>
<name>A0ABQ2GIC1_9DEIO</name>
<dbReference type="PANTHER" id="PTHR43877:SF2">
    <property type="entry name" value="AMINOALKYLPHOSPHONATE N-ACETYLTRANSFERASE-RELATED"/>
    <property type="match status" value="1"/>
</dbReference>
<evidence type="ECO:0000256" key="2">
    <source>
        <dbReference type="ARBA" id="ARBA00023315"/>
    </source>
</evidence>
<accession>A0ABQ2GIC1</accession>
<sequence length="174" mass="18246">MSAPASAVRPRTDADLPALVEALRRTHLANAYPSGWPDDPAGFLAPPAPLGAWVAQVGGVAVGQVVLRPAPPEGEPLPAWIAASGVPRAEVAVVSRLFVAPGFQGRGLARSLFRTAWAEARSLGRRAILDVHTASAVPIALYESEAWRQVATLAAPWTEADGRVPQVHVYVSPA</sequence>
<keyword evidence="5" id="KW-1185">Reference proteome</keyword>
<reference evidence="5" key="1">
    <citation type="journal article" date="2019" name="Int. J. Syst. Evol. Microbiol.">
        <title>The Global Catalogue of Microorganisms (GCM) 10K type strain sequencing project: providing services to taxonomists for standard genome sequencing and annotation.</title>
        <authorList>
            <consortium name="The Broad Institute Genomics Platform"/>
            <consortium name="The Broad Institute Genome Sequencing Center for Infectious Disease"/>
            <person name="Wu L."/>
            <person name="Ma J."/>
        </authorList>
    </citation>
    <scope>NUCLEOTIDE SEQUENCE [LARGE SCALE GENOMIC DNA]</scope>
    <source>
        <strain evidence="5">JCM 15443</strain>
    </source>
</reference>
<comment type="caution">
    <text evidence="4">The sequence shown here is derived from an EMBL/GenBank/DDBJ whole genome shotgun (WGS) entry which is preliminary data.</text>
</comment>
<dbReference type="SUPFAM" id="SSF55729">
    <property type="entry name" value="Acyl-CoA N-acyltransferases (Nat)"/>
    <property type="match status" value="1"/>
</dbReference>
<dbReference type="InterPro" id="IPR016181">
    <property type="entry name" value="Acyl_CoA_acyltransferase"/>
</dbReference>
<evidence type="ECO:0000256" key="1">
    <source>
        <dbReference type="ARBA" id="ARBA00022679"/>
    </source>
</evidence>
<evidence type="ECO:0000313" key="4">
    <source>
        <dbReference type="EMBL" id="GGL97600.1"/>
    </source>
</evidence>
<dbReference type="RefSeq" id="WP_229752757.1">
    <property type="nucleotide sequence ID" value="NZ_BMOM01000001.1"/>
</dbReference>
<feature type="domain" description="N-acetyltransferase" evidence="3">
    <location>
        <begin position="6"/>
        <end position="174"/>
    </location>
</feature>
<dbReference type="Pfam" id="PF00583">
    <property type="entry name" value="Acetyltransf_1"/>
    <property type="match status" value="1"/>
</dbReference>
<evidence type="ECO:0000313" key="5">
    <source>
        <dbReference type="Proteomes" id="UP000661918"/>
    </source>
</evidence>
<dbReference type="Gene3D" id="3.40.630.30">
    <property type="match status" value="1"/>
</dbReference>
<proteinExistence type="predicted"/>
<dbReference type="PANTHER" id="PTHR43877">
    <property type="entry name" value="AMINOALKYLPHOSPHONATE N-ACETYLTRANSFERASE-RELATED-RELATED"/>
    <property type="match status" value="1"/>
</dbReference>
<evidence type="ECO:0000259" key="3">
    <source>
        <dbReference type="PROSITE" id="PS51186"/>
    </source>
</evidence>
<dbReference type="InterPro" id="IPR050832">
    <property type="entry name" value="Bact_Acetyltransf"/>
</dbReference>
<dbReference type="InterPro" id="IPR000182">
    <property type="entry name" value="GNAT_dom"/>
</dbReference>
<keyword evidence="1" id="KW-0808">Transferase</keyword>
<dbReference type="EMBL" id="BMOM01000001">
    <property type="protein sequence ID" value="GGL97600.1"/>
    <property type="molecule type" value="Genomic_DNA"/>
</dbReference>
<keyword evidence="2" id="KW-0012">Acyltransferase</keyword>
<dbReference type="Proteomes" id="UP000661918">
    <property type="component" value="Unassembled WGS sequence"/>
</dbReference>
<protein>
    <submittedName>
        <fullName evidence="4">GNAT family N-acetyltransferase</fullName>
    </submittedName>
</protein>
<organism evidence="4 5">
    <name type="scientific">Deinococcus aerophilus</name>
    <dbReference type="NCBI Taxonomy" id="522488"/>
    <lineage>
        <taxon>Bacteria</taxon>
        <taxon>Thermotogati</taxon>
        <taxon>Deinococcota</taxon>
        <taxon>Deinococci</taxon>
        <taxon>Deinococcales</taxon>
        <taxon>Deinococcaceae</taxon>
        <taxon>Deinococcus</taxon>
    </lineage>
</organism>
<gene>
    <name evidence="4" type="ORF">GCM10010841_02440</name>
</gene>
<dbReference type="CDD" id="cd04301">
    <property type="entry name" value="NAT_SF"/>
    <property type="match status" value="1"/>
</dbReference>